<dbReference type="Proteomes" id="UP000814243">
    <property type="component" value="Unassembled WGS sequence"/>
</dbReference>
<protein>
    <submittedName>
        <fullName evidence="1">Uncharacterized protein</fullName>
    </submittedName>
</protein>
<name>A0A922ME63_SPOEX</name>
<proteinExistence type="predicted"/>
<comment type="caution">
    <text evidence="1">The sequence shown here is derived from an EMBL/GenBank/DDBJ whole genome shotgun (WGS) entry which is preliminary data.</text>
</comment>
<dbReference type="AlphaFoldDB" id="A0A922ME63"/>
<evidence type="ECO:0000313" key="1">
    <source>
        <dbReference type="EMBL" id="KAH9635410.1"/>
    </source>
</evidence>
<accession>A0A922ME63</accession>
<organism evidence="1 2">
    <name type="scientific">Spodoptera exigua</name>
    <name type="common">Beet armyworm</name>
    <name type="synonym">Noctua fulgens</name>
    <dbReference type="NCBI Taxonomy" id="7107"/>
    <lineage>
        <taxon>Eukaryota</taxon>
        <taxon>Metazoa</taxon>
        <taxon>Ecdysozoa</taxon>
        <taxon>Arthropoda</taxon>
        <taxon>Hexapoda</taxon>
        <taxon>Insecta</taxon>
        <taxon>Pterygota</taxon>
        <taxon>Neoptera</taxon>
        <taxon>Endopterygota</taxon>
        <taxon>Lepidoptera</taxon>
        <taxon>Glossata</taxon>
        <taxon>Ditrysia</taxon>
        <taxon>Noctuoidea</taxon>
        <taxon>Noctuidae</taxon>
        <taxon>Amphipyrinae</taxon>
        <taxon>Spodoptera</taxon>
    </lineage>
</organism>
<dbReference type="EMBL" id="JACEFF010000557">
    <property type="protein sequence ID" value="KAH9635410.1"/>
    <property type="molecule type" value="Genomic_DNA"/>
</dbReference>
<evidence type="ECO:0000313" key="2">
    <source>
        <dbReference type="Proteomes" id="UP000814243"/>
    </source>
</evidence>
<reference evidence="1" key="1">
    <citation type="journal article" date="2021" name="G3 (Bethesda)">
        <title>Genome and transcriptome analysis of the beet armyworm Spodoptera exigua reveals targets for pest control. .</title>
        <authorList>
            <person name="Simon S."/>
            <person name="Breeschoten T."/>
            <person name="Jansen H.J."/>
            <person name="Dirks R.P."/>
            <person name="Schranz M.E."/>
            <person name="Ros V.I.D."/>
        </authorList>
    </citation>
    <scope>NUCLEOTIDE SEQUENCE</scope>
    <source>
        <strain evidence="1">TB_SE_WUR_2020</strain>
    </source>
</reference>
<gene>
    <name evidence="1" type="ORF">HF086_006650</name>
</gene>
<sequence>MAVSNDILIHIPNKVIAEEPINGVVKYYLSDEIVYKDINLDLVNTKTDKYYLFEHNYPLQKIRQVRPTKTNPTPKEYDTYVVIKIKMLNKNTDGTAATGPENVTLPEKKNSKDIKRYHLEIKFKKPTSIFCLNKRFQTSVKVYPTADSPFPDDPTLSELDRTLMKLFSTKKHEINLQAELEQGCITPSRVFKISFVVANNTDIIISIKTVQKLKTN</sequence>